<dbReference type="AlphaFoldDB" id="A0A8H8QXM3"/>
<dbReference type="OrthoDB" id="66881at2759"/>
<name>A0A8H8QXM3_9HELO</name>
<keyword evidence="4" id="KW-0521">NADP</keyword>
<evidence type="ECO:0000313" key="6">
    <source>
        <dbReference type="EMBL" id="TVY24718.1"/>
    </source>
</evidence>
<evidence type="ECO:0000256" key="5">
    <source>
        <dbReference type="ARBA" id="ARBA00023002"/>
    </source>
</evidence>
<dbReference type="PANTHER" id="PTHR23023">
    <property type="entry name" value="DIMETHYLANILINE MONOOXYGENASE"/>
    <property type="match status" value="1"/>
</dbReference>
<evidence type="ECO:0000313" key="7">
    <source>
        <dbReference type="Proteomes" id="UP000431533"/>
    </source>
</evidence>
<evidence type="ECO:0000256" key="2">
    <source>
        <dbReference type="ARBA" id="ARBA00022630"/>
    </source>
</evidence>
<sequence>MAHPIKRIAVIGAGVSGVSAAAHLKTAGLEVTVFERTGKAGGVWVFDARVAPEPAYPSLVPSIAETAYYEDVDSKRGVPRHTSEDVRENSENLKILHAPPGPCYELLSNNVPTGLMKTTLNSWPPGTEQIVRHNVLAEYIQDTAAKTGVEGITQYNTKVERVEKKGEYWDVRTVTLDADTLEKKTRDWEFDAVIVATGHYHAPKVPAIPGLKGWKKAWPSRIQHSKRYRSTRGFEGKSVLLIGGSTSSFDIAKELDGIAKTIYQSTRGGEFDHPISMLPPSVKRISEIKSFDLGQHSGPILDNEAILYTITLVNGQVISDIDRVIICTGYHCAFPFLSPYHRDSVPASEADKTALVTDGTQMHNLHKDIFYIPDPTLAFIGVPYHIATFSLFDFQAIAVAAVFSGKANTPSEEDMREEYLRKLGQKGSGRSFHSLRGKDAEYVDELLAWINPGIVAAGGKAAEGHTKEWKAQYELLREKFEGLIEKKPQLAPVEKNIVDIKAEVREPVEAH</sequence>
<dbReference type="GO" id="GO:0050661">
    <property type="term" value="F:NADP binding"/>
    <property type="evidence" value="ECO:0007669"/>
    <property type="project" value="InterPro"/>
</dbReference>
<dbReference type="SUPFAM" id="SSF51905">
    <property type="entry name" value="FAD/NAD(P)-binding domain"/>
    <property type="match status" value="2"/>
</dbReference>
<evidence type="ECO:0000256" key="1">
    <source>
        <dbReference type="ARBA" id="ARBA00009183"/>
    </source>
</evidence>
<dbReference type="RefSeq" id="XP_031003506.1">
    <property type="nucleotide sequence ID" value="XM_031151667.1"/>
</dbReference>
<reference evidence="6 7" key="1">
    <citation type="submission" date="2018-05" db="EMBL/GenBank/DDBJ databases">
        <title>Genome sequencing and assembly of the regulated plant pathogen Lachnellula willkommii and related sister species for the development of diagnostic species identification markers.</title>
        <authorList>
            <person name="Giroux E."/>
            <person name="Bilodeau G."/>
        </authorList>
    </citation>
    <scope>NUCLEOTIDE SEQUENCE [LARGE SCALE GENOMIC DNA]</scope>
    <source>
        <strain evidence="6 7">CBS 185.66</strain>
    </source>
</reference>
<dbReference type="InterPro" id="IPR050346">
    <property type="entry name" value="FMO-like"/>
</dbReference>
<protein>
    <submittedName>
        <fullName evidence="6">Flavin-containing monooxygenase</fullName>
    </submittedName>
</protein>
<comment type="similarity">
    <text evidence="1">Belongs to the FMO family.</text>
</comment>
<keyword evidence="6" id="KW-0503">Monooxygenase</keyword>
<proteinExistence type="inferred from homology"/>
<accession>A0A8H8QXM3</accession>
<dbReference type="PIRSF" id="PIRSF000332">
    <property type="entry name" value="FMO"/>
    <property type="match status" value="1"/>
</dbReference>
<keyword evidence="7" id="KW-1185">Reference proteome</keyword>
<dbReference type="GO" id="GO:0004499">
    <property type="term" value="F:N,N-dimethylaniline monooxygenase activity"/>
    <property type="evidence" value="ECO:0007669"/>
    <property type="project" value="InterPro"/>
</dbReference>
<dbReference type="Pfam" id="PF00743">
    <property type="entry name" value="FMO-like"/>
    <property type="match status" value="3"/>
</dbReference>
<dbReference type="GO" id="GO:0050660">
    <property type="term" value="F:flavin adenine dinucleotide binding"/>
    <property type="evidence" value="ECO:0007669"/>
    <property type="project" value="InterPro"/>
</dbReference>
<dbReference type="Gene3D" id="3.50.50.60">
    <property type="entry name" value="FAD/NAD(P)-binding domain"/>
    <property type="match status" value="2"/>
</dbReference>
<keyword evidence="5" id="KW-0560">Oxidoreductase</keyword>
<dbReference type="Proteomes" id="UP000431533">
    <property type="component" value="Unassembled WGS sequence"/>
</dbReference>
<comment type="caution">
    <text evidence="6">The sequence shown here is derived from an EMBL/GenBank/DDBJ whole genome shotgun (WGS) entry which is preliminary data.</text>
</comment>
<dbReference type="InterPro" id="IPR020946">
    <property type="entry name" value="Flavin_mOase-like"/>
</dbReference>
<gene>
    <name evidence="6" type="primary">ustF2_1</name>
    <name evidence="6" type="ORF">LHYA1_G006732</name>
</gene>
<keyword evidence="2" id="KW-0285">Flavoprotein</keyword>
<dbReference type="GeneID" id="41986930"/>
<dbReference type="PRINTS" id="PR00419">
    <property type="entry name" value="ADXRDTASE"/>
</dbReference>
<dbReference type="InterPro" id="IPR036188">
    <property type="entry name" value="FAD/NAD-bd_sf"/>
</dbReference>
<keyword evidence="3" id="KW-0274">FAD</keyword>
<evidence type="ECO:0000256" key="4">
    <source>
        <dbReference type="ARBA" id="ARBA00022857"/>
    </source>
</evidence>
<dbReference type="EMBL" id="QGMH01000120">
    <property type="protein sequence ID" value="TVY24718.1"/>
    <property type="molecule type" value="Genomic_DNA"/>
</dbReference>
<dbReference type="InterPro" id="IPR000960">
    <property type="entry name" value="Flavin_mOase"/>
</dbReference>
<organism evidence="6 7">
    <name type="scientific">Lachnellula hyalina</name>
    <dbReference type="NCBI Taxonomy" id="1316788"/>
    <lineage>
        <taxon>Eukaryota</taxon>
        <taxon>Fungi</taxon>
        <taxon>Dikarya</taxon>
        <taxon>Ascomycota</taxon>
        <taxon>Pezizomycotina</taxon>
        <taxon>Leotiomycetes</taxon>
        <taxon>Helotiales</taxon>
        <taxon>Lachnaceae</taxon>
        <taxon>Lachnellula</taxon>
    </lineage>
</organism>
<evidence type="ECO:0000256" key="3">
    <source>
        <dbReference type="ARBA" id="ARBA00022827"/>
    </source>
</evidence>